<accession>A0A9P9DD11</accession>
<sequence length="287" mass="31911">MTNPLQDPRDSRLSSPRSSLSSAGRLPGDEHRRLQGRNRIASLFASPRSSGTVLGGLNAPGGTISPRHPSTNPKPQATDQRLLTSQIRYESRRALGPSFDFTDEWHDALNDNPPRTRRSDATREFRKSPALPYLSRSNPANYSGNSGSWISRESLPETLVHPHYGGPDPFGGYGSPATNEAEVTNMFRQMDAYHNTYGQGKPDVLGYRDGRNGRPEPVMTEAMKPIQSSFDWDSDSDGDADESGEKIHGNEHAKHGELQKSKSKSDKHAGRDKSKAEKTSRRRFWRQ</sequence>
<evidence type="ECO:0000313" key="3">
    <source>
        <dbReference type="Proteomes" id="UP000700596"/>
    </source>
</evidence>
<dbReference type="EMBL" id="JAGMWT010000014">
    <property type="protein sequence ID" value="KAH7117115.1"/>
    <property type="molecule type" value="Genomic_DNA"/>
</dbReference>
<keyword evidence="3" id="KW-1185">Reference proteome</keyword>
<dbReference type="AlphaFoldDB" id="A0A9P9DD11"/>
<organism evidence="2 3">
    <name type="scientific">Dendryphion nanum</name>
    <dbReference type="NCBI Taxonomy" id="256645"/>
    <lineage>
        <taxon>Eukaryota</taxon>
        <taxon>Fungi</taxon>
        <taxon>Dikarya</taxon>
        <taxon>Ascomycota</taxon>
        <taxon>Pezizomycotina</taxon>
        <taxon>Dothideomycetes</taxon>
        <taxon>Pleosporomycetidae</taxon>
        <taxon>Pleosporales</taxon>
        <taxon>Torulaceae</taxon>
        <taxon>Dendryphion</taxon>
    </lineage>
</organism>
<feature type="compositionally biased region" description="Basic and acidic residues" evidence="1">
    <location>
        <begin position="243"/>
        <end position="279"/>
    </location>
</feature>
<dbReference type="Proteomes" id="UP000700596">
    <property type="component" value="Unassembled WGS sequence"/>
</dbReference>
<feature type="compositionally biased region" description="Low complexity" evidence="1">
    <location>
        <begin position="13"/>
        <end position="22"/>
    </location>
</feature>
<evidence type="ECO:0000256" key="1">
    <source>
        <dbReference type="SAM" id="MobiDB-lite"/>
    </source>
</evidence>
<protein>
    <submittedName>
        <fullName evidence="2">Uncharacterized protein</fullName>
    </submittedName>
</protein>
<feature type="compositionally biased region" description="Polar residues" evidence="1">
    <location>
        <begin position="135"/>
        <end position="145"/>
    </location>
</feature>
<feature type="region of interest" description="Disordered" evidence="1">
    <location>
        <begin position="1"/>
        <end position="80"/>
    </location>
</feature>
<feature type="compositionally biased region" description="Basic and acidic residues" evidence="1">
    <location>
        <begin position="117"/>
        <end position="127"/>
    </location>
</feature>
<feature type="compositionally biased region" description="Polar residues" evidence="1">
    <location>
        <begin position="68"/>
        <end position="80"/>
    </location>
</feature>
<feature type="region of interest" description="Disordered" evidence="1">
    <location>
        <begin position="105"/>
        <end position="145"/>
    </location>
</feature>
<proteinExistence type="predicted"/>
<reference evidence="2" key="1">
    <citation type="journal article" date="2021" name="Nat. Commun.">
        <title>Genetic determinants of endophytism in the Arabidopsis root mycobiome.</title>
        <authorList>
            <person name="Mesny F."/>
            <person name="Miyauchi S."/>
            <person name="Thiergart T."/>
            <person name="Pickel B."/>
            <person name="Atanasova L."/>
            <person name="Karlsson M."/>
            <person name="Huettel B."/>
            <person name="Barry K.W."/>
            <person name="Haridas S."/>
            <person name="Chen C."/>
            <person name="Bauer D."/>
            <person name="Andreopoulos W."/>
            <person name="Pangilinan J."/>
            <person name="LaButti K."/>
            <person name="Riley R."/>
            <person name="Lipzen A."/>
            <person name="Clum A."/>
            <person name="Drula E."/>
            <person name="Henrissat B."/>
            <person name="Kohler A."/>
            <person name="Grigoriev I.V."/>
            <person name="Martin F.M."/>
            <person name="Hacquard S."/>
        </authorList>
    </citation>
    <scope>NUCLEOTIDE SEQUENCE</scope>
    <source>
        <strain evidence="2">MPI-CAGE-CH-0243</strain>
    </source>
</reference>
<evidence type="ECO:0000313" key="2">
    <source>
        <dbReference type="EMBL" id="KAH7117115.1"/>
    </source>
</evidence>
<feature type="compositionally biased region" description="Acidic residues" evidence="1">
    <location>
        <begin position="232"/>
        <end position="242"/>
    </location>
</feature>
<comment type="caution">
    <text evidence="2">The sequence shown here is derived from an EMBL/GenBank/DDBJ whole genome shotgun (WGS) entry which is preliminary data.</text>
</comment>
<gene>
    <name evidence="2" type="ORF">B0J11DRAFT_571547</name>
</gene>
<name>A0A9P9DD11_9PLEO</name>
<feature type="region of interest" description="Disordered" evidence="1">
    <location>
        <begin position="199"/>
        <end position="218"/>
    </location>
</feature>
<feature type="region of interest" description="Disordered" evidence="1">
    <location>
        <begin position="225"/>
        <end position="287"/>
    </location>
</feature>